<reference evidence="1" key="1">
    <citation type="submission" date="2021-01" db="EMBL/GenBank/DDBJ databases">
        <title>Whole genome shotgun sequence of Sinosporangium siamense NBRC 109515.</title>
        <authorList>
            <person name="Komaki H."/>
            <person name="Tamura T."/>
        </authorList>
    </citation>
    <scope>NUCLEOTIDE SEQUENCE</scope>
    <source>
        <strain evidence="1">NBRC 109515</strain>
    </source>
</reference>
<evidence type="ECO:0000313" key="1">
    <source>
        <dbReference type="EMBL" id="GII97149.1"/>
    </source>
</evidence>
<accession>A0A919RRX1</accession>
<dbReference type="Proteomes" id="UP000606172">
    <property type="component" value="Unassembled WGS sequence"/>
</dbReference>
<evidence type="ECO:0000313" key="2">
    <source>
        <dbReference type="Proteomes" id="UP000606172"/>
    </source>
</evidence>
<name>A0A919RRX1_9ACTN</name>
<sequence length="70" mass="7574">MGIKGAQEVLTLRGDGRGALVRRVGNGSPKYDHLADDVLRKDSDLFSTGGPYVFGQAARGFCVSSFRRGW</sequence>
<gene>
    <name evidence="1" type="ORF">Ssi02_73800</name>
</gene>
<organism evidence="1 2">
    <name type="scientific">Sinosporangium siamense</name>
    <dbReference type="NCBI Taxonomy" id="1367973"/>
    <lineage>
        <taxon>Bacteria</taxon>
        <taxon>Bacillati</taxon>
        <taxon>Actinomycetota</taxon>
        <taxon>Actinomycetes</taxon>
        <taxon>Streptosporangiales</taxon>
        <taxon>Streptosporangiaceae</taxon>
        <taxon>Sinosporangium</taxon>
    </lineage>
</organism>
<protein>
    <submittedName>
        <fullName evidence="1">Uncharacterized protein</fullName>
    </submittedName>
</protein>
<dbReference type="AlphaFoldDB" id="A0A919RRX1"/>
<keyword evidence="2" id="KW-1185">Reference proteome</keyword>
<proteinExistence type="predicted"/>
<dbReference type="EMBL" id="BOOW01000055">
    <property type="protein sequence ID" value="GII97149.1"/>
    <property type="molecule type" value="Genomic_DNA"/>
</dbReference>
<comment type="caution">
    <text evidence="1">The sequence shown here is derived from an EMBL/GenBank/DDBJ whole genome shotgun (WGS) entry which is preliminary data.</text>
</comment>